<accession>A0A955L4E4</accession>
<dbReference type="Proteomes" id="UP000782843">
    <property type="component" value="Unassembled WGS sequence"/>
</dbReference>
<name>A0A955L4E4_9BACT</name>
<sequence length="86" mass="10160">MFVKYIQQLPNAAILKKNIPQDQYLDYVKTYIARLKERVKLIVILEKVEDLDKFSSINQLTVQSLVRESEKQTMFKQELLLANNMV</sequence>
<organism evidence="1 2">
    <name type="scientific">Candidatus Dojkabacteria bacterium</name>
    <dbReference type="NCBI Taxonomy" id="2099670"/>
    <lineage>
        <taxon>Bacteria</taxon>
        <taxon>Candidatus Dojkabacteria</taxon>
    </lineage>
</organism>
<dbReference type="EMBL" id="JAGQLG010000208">
    <property type="protein sequence ID" value="MCA9382689.1"/>
    <property type="molecule type" value="Genomic_DNA"/>
</dbReference>
<evidence type="ECO:0000313" key="1">
    <source>
        <dbReference type="EMBL" id="MCA9382689.1"/>
    </source>
</evidence>
<proteinExistence type="predicted"/>
<evidence type="ECO:0000313" key="2">
    <source>
        <dbReference type="Proteomes" id="UP000782843"/>
    </source>
</evidence>
<comment type="caution">
    <text evidence="1">The sequence shown here is derived from an EMBL/GenBank/DDBJ whole genome shotgun (WGS) entry which is preliminary data.</text>
</comment>
<gene>
    <name evidence="1" type="ORF">KC660_04780</name>
</gene>
<reference evidence="1" key="2">
    <citation type="journal article" date="2021" name="Microbiome">
        <title>Successional dynamics and alternative stable states in a saline activated sludge microbial community over 9 years.</title>
        <authorList>
            <person name="Wang Y."/>
            <person name="Ye J."/>
            <person name="Ju F."/>
            <person name="Liu L."/>
            <person name="Boyd J.A."/>
            <person name="Deng Y."/>
            <person name="Parks D.H."/>
            <person name="Jiang X."/>
            <person name="Yin X."/>
            <person name="Woodcroft B.J."/>
            <person name="Tyson G.W."/>
            <person name="Hugenholtz P."/>
            <person name="Polz M.F."/>
            <person name="Zhang T."/>
        </authorList>
    </citation>
    <scope>NUCLEOTIDE SEQUENCE</scope>
    <source>
        <strain evidence="1">HKST-UBA10</strain>
    </source>
</reference>
<protein>
    <submittedName>
        <fullName evidence="1">Uncharacterized protein</fullName>
    </submittedName>
</protein>
<reference evidence="1" key="1">
    <citation type="submission" date="2020-04" db="EMBL/GenBank/DDBJ databases">
        <authorList>
            <person name="Zhang T."/>
        </authorList>
    </citation>
    <scope>NUCLEOTIDE SEQUENCE</scope>
    <source>
        <strain evidence="1">HKST-UBA10</strain>
    </source>
</reference>
<dbReference type="AlphaFoldDB" id="A0A955L4E4"/>